<dbReference type="OrthoDB" id="445826at2759"/>
<reference evidence="3" key="1">
    <citation type="submission" date="2012-12" db="EMBL/GenBank/DDBJ databases">
        <authorList>
            <person name="Hellsten U."/>
            <person name="Grimwood J."/>
            <person name="Chapman J.A."/>
            <person name="Shapiro H."/>
            <person name="Aerts A."/>
            <person name="Otillar R.P."/>
            <person name="Terry A.Y."/>
            <person name="Boore J.L."/>
            <person name="Simakov O."/>
            <person name="Marletaz F."/>
            <person name="Cho S.-J."/>
            <person name="Edsinger-Gonzales E."/>
            <person name="Havlak P."/>
            <person name="Kuo D.-H."/>
            <person name="Larsson T."/>
            <person name="Lv J."/>
            <person name="Arendt D."/>
            <person name="Savage R."/>
            <person name="Osoegawa K."/>
            <person name="de Jong P."/>
            <person name="Lindberg D.R."/>
            <person name="Seaver E.C."/>
            <person name="Weisblat D.A."/>
            <person name="Putnam N.H."/>
            <person name="Grigoriev I.V."/>
            <person name="Rokhsar D.S."/>
        </authorList>
    </citation>
    <scope>NUCLEOTIDE SEQUENCE</scope>
    <source>
        <strain evidence="3">I ESC-2004</strain>
    </source>
</reference>
<feature type="non-terminal residue" evidence="1">
    <location>
        <position position="53"/>
    </location>
</feature>
<gene>
    <name evidence="1" type="ORF">CAPTEDRAFT_70836</name>
</gene>
<proteinExistence type="predicted"/>
<evidence type="ECO:0008006" key="4">
    <source>
        <dbReference type="Google" id="ProtNLM"/>
    </source>
</evidence>
<protein>
    <recommendedName>
        <fullName evidence="4">Reverse transcriptase domain-containing protein</fullName>
    </recommendedName>
</protein>
<dbReference type="EMBL" id="KB310970">
    <property type="protein sequence ID" value="ELT90338.1"/>
    <property type="molecule type" value="Genomic_DNA"/>
</dbReference>
<organism evidence="1">
    <name type="scientific">Capitella teleta</name>
    <name type="common">Polychaete worm</name>
    <dbReference type="NCBI Taxonomy" id="283909"/>
    <lineage>
        <taxon>Eukaryota</taxon>
        <taxon>Metazoa</taxon>
        <taxon>Spiralia</taxon>
        <taxon>Lophotrochozoa</taxon>
        <taxon>Annelida</taxon>
        <taxon>Polychaeta</taxon>
        <taxon>Sedentaria</taxon>
        <taxon>Scolecida</taxon>
        <taxon>Capitellidae</taxon>
        <taxon>Capitella</taxon>
    </lineage>
</organism>
<evidence type="ECO:0000313" key="2">
    <source>
        <dbReference type="EnsemblMetazoa" id="CapteP70836"/>
    </source>
</evidence>
<name>R7T9D8_CAPTE</name>
<keyword evidence="3" id="KW-1185">Reference proteome</keyword>
<dbReference type="EMBL" id="AMQN01014436">
    <property type="status" value="NOT_ANNOTATED_CDS"/>
    <property type="molecule type" value="Genomic_DNA"/>
</dbReference>
<evidence type="ECO:0000313" key="1">
    <source>
        <dbReference type="EMBL" id="ELT90338.1"/>
    </source>
</evidence>
<accession>R7T9D8</accession>
<reference evidence="1 3" key="2">
    <citation type="journal article" date="2013" name="Nature">
        <title>Insights into bilaterian evolution from three spiralian genomes.</title>
        <authorList>
            <person name="Simakov O."/>
            <person name="Marletaz F."/>
            <person name="Cho S.J."/>
            <person name="Edsinger-Gonzales E."/>
            <person name="Havlak P."/>
            <person name="Hellsten U."/>
            <person name="Kuo D.H."/>
            <person name="Larsson T."/>
            <person name="Lv J."/>
            <person name="Arendt D."/>
            <person name="Savage R."/>
            <person name="Osoegawa K."/>
            <person name="de Jong P."/>
            <person name="Grimwood J."/>
            <person name="Chapman J.A."/>
            <person name="Shapiro H."/>
            <person name="Aerts A."/>
            <person name="Otillar R.P."/>
            <person name="Terry A.Y."/>
            <person name="Boore J.L."/>
            <person name="Grigoriev I.V."/>
            <person name="Lindberg D.R."/>
            <person name="Seaver E.C."/>
            <person name="Weisblat D.A."/>
            <person name="Putnam N.H."/>
            <person name="Rokhsar D.S."/>
        </authorList>
    </citation>
    <scope>NUCLEOTIDE SEQUENCE</scope>
    <source>
        <strain evidence="1 3">I ESC-2004</strain>
    </source>
</reference>
<feature type="non-terminal residue" evidence="1">
    <location>
        <position position="1"/>
    </location>
</feature>
<dbReference type="AlphaFoldDB" id="R7T9D8"/>
<sequence>FNKILEGLIFNRLYKFIEDNNILSDCQYGFRPGFSTEMALIDATEHISKYLDK</sequence>
<dbReference type="EnsemblMetazoa" id="CapteT70836">
    <property type="protein sequence ID" value="CapteP70836"/>
    <property type="gene ID" value="CapteG70836"/>
</dbReference>
<dbReference type="HOGENOM" id="CLU_206883_0_0_1"/>
<reference evidence="2" key="3">
    <citation type="submission" date="2015-06" db="UniProtKB">
        <authorList>
            <consortium name="EnsemblMetazoa"/>
        </authorList>
    </citation>
    <scope>IDENTIFICATION</scope>
</reference>
<dbReference type="Proteomes" id="UP000014760">
    <property type="component" value="Unassembled WGS sequence"/>
</dbReference>
<evidence type="ECO:0000313" key="3">
    <source>
        <dbReference type="Proteomes" id="UP000014760"/>
    </source>
</evidence>